<dbReference type="PANTHER" id="PTHR48075:SF5">
    <property type="entry name" value="3-HYDROXYBUTYRYL-COA DEHYDROGENASE"/>
    <property type="match status" value="1"/>
</dbReference>
<dbReference type="Gene3D" id="1.10.1040.10">
    <property type="entry name" value="N-(1-d-carboxylethyl)-l-norvaline Dehydrogenase, domain 2"/>
    <property type="match status" value="2"/>
</dbReference>
<accession>A0ABV7TTN3</accession>
<evidence type="ECO:0000313" key="6">
    <source>
        <dbReference type="EMBL" id="MFC3626091.1"/>
    </source>
</evidence>
<gene>
    <name evidence="6" type="ORF">ACFOKJ_08070</name>
</gene>
<name>A0ABV7TTN3_9NEIS</name>
<dbReference type="InterPro" id="IPR006180">
    <property type="entry name" value="3-OHacyl-CoA_DH_CS"/>
</dbReference>
<dbReference type="SUPFAM" id="SSF48179">
    <property type="entry name" value="6-phosphogluconate dehydrogenase C-terminal domain-like"/>
    <property type="match status" value="2"/>
</dbReference>
<proteinExistence type="inferred from homology"/>
<dbReference type="Pfam" id="PF00725">
    <property type="entry name" value="3HCDH"/>
    <property type="match status" value="2"/>
</dbReference>
<dbReference type="InterPro" id="IPR013328">
    <property type="entry name" value="6PGD_dom2"/>
</dbReference>
<dbReference type="SUPFAM" id="SSF51735">
    <property type="entry name" value="NAD(P)-binding Rossmann-fold domains"/>
    <property type="match status" value="1"/>
</dbReference>
<evidence type="ECO:0000313" key="7">
    <source>
        <dbReference type="Proteomes" id="UP001595636"/>
    </source>
</evidence>
<dbReference type="InterPro" id="IPR006108">
    <property type="entry name" value="3HC_DH_C"/>
</dbReference>
<evidence type="ECO:0000256" key="1">
    <source>
        <dbReference type="ARBA" id="ARBA00009463"/>
    </source>
</evidence>
<feature type="domain" description="3-hydroxyacyl-CoA dehydrogenase C-terminal" evidence="3">
    <location>
        <begin position="422"/>
        <end position="507"/>
    </location>
</feature>
<evidence type="ECO:0000259" key="3">
    <source>
        <dbReference type="Pfam" id="PF00725"/>
    </source>
</evidence>
<evidence type="ECO:0000259" key="4">
    <source>
        <dbReference type="Pfam" id="PF02737"/>
    </source>
</evidence>
<sequence>MSALPPASLVAVVGGGVMGSGIAMVAASAGHPVLLYDLQPEAAQRAVDGIRNQYAKLAARGKLNEQQAEAAASRVSATGSLSDLKGAALVIEAIVERLDAKQALFRELEALVAADCLFASNTSSISITSIAAALQQPGRLAGMHFFNPAPQMALVEIVSGMASSEQTLKTLGATARAWGKTAVSTRSAPGFIVNRIARPFYSENLRLAQEGAADYATLDALLRECGGFRMGPFELMDLIGLDINLAVSQSVWQATFLDPRYTPTLIQQEMVNAGWLGRKSGRGYYRYGGEQPPPAVQCEPPQPWPVAITVYTDSVAGQELARRLQHNGVIFNCDTGGDGCIASAGDARLYLSDGRSASCRALDSGHANLVLLDLALDYGHAARLAIQAAAGISPHARDAAIGLLQAAGLQVTLLPDGAGLPVLRTVVMLVNEACDVLGQGHASAHDIDTAMRLGVNYPCGPIAWGEQLGFGTVRSVLRHLADSYGEDRYRVAPLLEQLHFAERCGQRPASLYHQRG</sequence>
<dbReference type="NCBIfam" id="NF006124">
    <property type="entry name" value="PRK08268.1"/>
    <property type="match status" value="1"/>
</dbReference>
<dbReference type="PROSITE" id="PS00067">
    <property type="entry name" value="3HCDH"/>
    <property type="match status" value="1"/>
</dbReference>
<feature type="domain" description="3-hydroxyacyl-CoA dehydrogenase C-terminal" evidence="3">
    <location>
        <begin position="190"/>
        <end position="287"/>
    </location>
</feature>
<comment type="caution">
    <text evidence="6">The sequence shown here is derived from an EMBL/GenBank/DDBJ whole genome shotgun (WGS) entry which is preliminary data.</text>
</comment>
<dbReference type="PANTHER" id="PTHR48075">
    <property type="entry name" value="3-HYDROXYACYL-COA DEHYDROGENASE FAMILY PROTEIN"/>
    <property type="match status" value="1"/>
</dbReference>
<dbReference type="RefSeq" id="WP_390278351.1">
    <property type="nucleotide sequence ID" value="NZ_JBHRYH010000017.1"/>
</dbReference>
<dbReference type="EC" id="1.1.1.35" evidence="6"/>
<dbReference type="Gene3D" id="3.40.50.720">
    <property type="entry name" value="NAD(P)-binding Rossmann-like Domain"/>
    <property type="match status" value="1"/>
</dbReference>
<dbReference type="EMBL" id="JBHRYH010000017">
    <property type="protein sequence ID" value="MFC3626091.1"/>
    <property type="molecule type" value="Genomic_DNA"/>
</dbReference>
<evidence type="ECO:0000259" key="5">
    <source>
        <dbReference type="Pfam" id="PF18321"/>
    </source>
</evidence>
<dbReference type="Pfam" id="PF18321">
    <property type="entry name" value="3HCDH_RFF"/>
    <property type="match status" value="1"/>
</dbReference>
<dbReference type="Proteomes" id="UP001595636">
    <property type="component" value="Unassembled WGS sequence"/>
</dbReference>
<dbReference type="InterPro" id="IPR036291">
    <property type="entry name" value="NAD(P)-bd_dom_sf"/>
</dbReference>
<evidence type="ECO:0000256" key="2">
    <source>
        <dbReference type="ARBA" id="ARBA00023002"/>
    </source>
</evidence>
<dbReference type="InterPro" id="IPR008927">
    <property type="entry name" value="6-PGluconate_DH-like_C_sf"/>
</dbReference>
<dbReference type="Pfam" id="PF02737">
    <property type="entry name" value="3HCDH_N"/>
    <property type="match status" value="1"/>
</dbReference>
<dbReference type="InterPro" id="IPR006176">
    <property type="entry name" value="3-OHacyl-CoA_DH_NAD-bd"/>
</dbReference>
<dbReference type="GO" id="GO:0003857">
    <property type="term" value="F:(3S)-3-hydroxyacyl-CoA dehydrogenase (NAD+) activity"/>
    <property type="evidence" value="ECO:0007669"/>
    <property type="project" value="UniProtKB-EC"/>
</dbReference>
<reference evidence="7" key="1">
    <citation type="journal article" date="2019" name="Int. J. Syst. Evol. Microbiol.">
        <title>The Global Catalogue of Microorganisms (GCM) 10K type strain sequencing project: providing services to taxonomists for standard genome sequencing and annotation.</title>
        <authorList>
            <consortium name="The Broad Institute Genomics Platform"/>
            <consortium name="The Broad Institute Genome Sequencing Center for Infectious Disease"/>
            <person name="Wu L."/>
            <person name="Ma J."/>
        </authorList>
    </citation>
    <scope>NUCLEOTIDE SEQUENCE [LARGE SCALE GENOMIC DNA]</scope>
    <source>
        <strain evidence="7">KCTC 42195</strain>
    </source>
</reference>
<feature type="domain" description="3-hydroxybutyryl-CoA dehydrogenase reduced Rossmann-fold" evidence="5">
    <location>
        <begin position="349"/>
        <end position="416"/>
    </location>
</feature>
<keyword evidence="2 6" id="KW-0560">Oxidoreductase</keyword>
<dbReference type="InterPro" id="IPR041040">
    <property type="entry name" value="3HCDH_RFF"/>
</dbReference>
<organism evidence="6 7">
    <name type="scientific">Vogesella amnigena</name>
    <dbReference type="NCBI Taxonomy" id="1507449"/>
    <lineage>
        <taxon>Bacteria</taxon>
        <taxon>Pseudomonadati</taxon>
        <taxon>Pseudomonadota</taxon>
        <taxon>Betaproteobacteria</taxon>
        <taxon>Neisseriales</taxon>
        <taxon>Chromobacteriaceae</taxon>
        <taxon>Vogesella</taxon>
    </lineage>
</organism>
<comment type="similarity">
    <text evidence="1">Belongs to the 3-hydroxyacyl-CoA dehydrogenase family.</text>
</comment>
<keyword evidence="7" id="KW-1185">Reference proteome</keyword>
<feature type="domain" description="3-hydroxyacyl-CoA dehydrogenase NAD binding" evidence="4">
    <location>
        <begin position="10"/>
        <end position="185"/>
    </location>
</feature>
<protein>
    <submittedName>
        <fullName evidence="6">3-hydroxyacyl-CoA dehydrogenase</fullName>
        <ecNumber evidence="6">1.1.1.35</ecNumber>
    </submittedName>
</protein>